<name>A0A8S5P0K5_9CAUD</name>
<accession>A0A8S5P0K5</accession>
<organism evidence="1">
    <name type="scientific">Ackermannviridae sp. ctClB2</name>
    <dbReference type="NCBI Taxonomy" id="2825752"/>
    <lineage>
        <taxon>Viruses</taxon>
        <taxon>Duplodnaviria</taxon>
        <taxon>Heunggongvirae</taxon>
        <taxon>Uroviricota</taxon>
        <taxon>Caudoviricetes</taxon>
        <taxon>Pantevenvirales</taxon>
        <taxon>Ackermannviridae</taxon>
    </lineage>
</organism>
<proteinExistence type="predicted"/>
<reference evidence="1" key="1">
    <citation type="journal article" date="2021" name="Proc. Natl. Acad. Sci. U.S.A.">
        <title>A Catalog of Tens of Thousands of Viruses from Human Metagenomes Reveals Hidden Associations with Chronic Diseases.</title>
        <authorList>
            <person name="Tisza M.J."/>
            <person name="Buck C.B."/>
        </authorList>
    </citation>
    <scope>NUCLEOTIDE SEQUENCE</scope>
    <source>
        <strain evidence="1">CtClB2</strain>
    </source>
</reference>
<protein>
    <submittedName>
        <fullName evidence="1">Uncharacterized protein</fullName>
    </submittedName>
</protein>
<sequence>MKQTYRIQTITSIRICIINEIISSNAFIIASIFKNNYR</sequence>
<evidence type="ECO:0000313" key="1">
    <source>
        <dbReference type="EMBL" id="DAE00197.1"/>
    </source>
</evidence>
<dbReference type="EMBL" id="BK015300">
    <property type="protein sequence ID" value="DAE00197.1"/>
    <property type="molecule type" value="Genomic_DNA"/>
</dbReference>